<comment type="similarity">
    <text evidence="1">Belongs to the glycosyltransferase 2 family.</text>
</comment>
<dbReference type="PANTHER" id="PTHR43630:SF1">
    <property type="entry name" value="POLY-BETA-1,6-N-ACETYL-D-GLUCOSAMINE SYNTHASE"/>
    <property type="match status" value="1"/>
</dbReference>
<evidence type="ECO:0000259" key="4">
    <source>
        <dbReference type="Pfam" id="PF00535"/>
    </source>
</evidence>
<dbReference type="Pfam" id="PF00535">
    <property type="entry name" value="Glycos_transf_2"/>
    <property type="match status" value="1"/>
</dbReference>
<keyword evidence="2" id="KW-0328">Glycosyltransferase</keyword>
<evidence type="ECO:0000256" key="2">
    <source>
        <dbReference type="ARBA" id="ARBA00022676"/>
    </source>
</evidence>
<reference evidence="5 6" key="1">
    <citation type="journal article" date="2016" name="Nat. Commun.">
        <title>Thousands of microbial genomes shed light on interconnected biogeochemical processes in an aquifer system.</title>
        <authorList>
            <person name="Anantharaman K."/>
            <person name="Brown C.T."/>
            <person name="Hug L.A."/>
            <person name="Sharon I."/>
            <person name="Castelle C.J."/>
            <person name="Probst A.J."/>
            <person name="Thomas B.C."/>
            <person name="Singh A."/>
            <person name="Wilkins M.J."/>
            <person name="Karaoz U."/>
            <person name="Brodie E.L."/>
            <person name="Williams K.H."/>
            <person name="Hubbard S.S."/>
            <person name="Banfield J.F."/>
        </authorList>
    </citation>
    <scope>NUCLEOTIDE SEQUENCE [LARGE SCALE GENOMIC DNA]</scope>
</reference>
<evidence type="ECO:0000256" key="3">
    <source>
        <dbReference type="ARBA" id="ARBA00022679"/>
    </source>
</evidence>
<dbReference type="AlphaFoldDB" id="A0A1F7ISD1"/>
<proteinExistence type="inferred from homology"/>
<gene>
    <name evidence="5" type="ORF">A3A93_06525</name>
</gene>
<keyword evidence="3" id="KW-0808">Transferase</keyword>
<evidence type="ECO:0000313" key="6">
    <source>
        <dbReference type="Proteomes" id="UP000177141"/>
    </source>
</evidence>
<dbReference type="PANTHER" id="PTHR43630">
    <property type="entry name" value="POLY-BETA-1,6-N-ACETYL-D-GLUCOSAMINE SYNTHASE"/>
    <property type="match status" value="1"/>
</dbReference>
<comment type="caution">
    <text evidence="5">The sequence shown here is derived from an EMBL/GenBank/DDBJ whole genome shotgun (WGS) entry which is preliminary data.</text>
</comment>
<organism evidence="5 6">
    <name type="scientific">Candidatus Roizmanbacteria bacterium RIFCSPLOWO2_01_FULL_38_12</name>
    <dbReference type="NCBI Taxonomy" id="1802061"/>
    <lineage>
        <taxon>Bacteria</taxon>
        <taxon>Candidatus Roizmaniibacteriota</taxon>
    </lineage>
</organism>
<evidence type="ECO:0000256" key="1">
    <source>
        <dbReference type="ARBA" id="ARBA00006739"/>
    </source>
</evidence>
<dbReference type="GO" id="GO:0016757">
    <property type="term" value="F:glycosyltransferase activity"/>
    <property type="evidence" value="ECO:0007669"/>
    <property type="project" value="UniProtKB-KW"/>
</dbReference>
<protein>
    <recommendedName>
        <fullName evidence="4">Glycosyltransferase 2-like domain-containing protein</fullName>
    </recommendedName>
</protein>
<dbReference type="STRING" id="1802061.A3A93_06525"/>
<dbReference type="SUPFAM" id="SSF53448">
    <property type="entry name" value="Nucleotide-diphospho-sugar transferases"/>
    <property type="match status" value="1"/>
</dbReference>
<evidence type="ECO:0000313" key="5">
    <source>
        <dbReference type="EMBL" id="OGK46254.1"/>
    </source>
</evidence>
<sequence length="227" mass="26121">MKISLVIPVFNEEKRIADLIKSLLSQSEKADEIIIVNNNSTDKTVEIVKRFPVRIVNEPKQGISHARNKGFDEAQYEIIARTDADTILPANWIAKIKNNFLHHKVEGVSGPFYYAEAPSKNTFYSWLYLKIVGALVGAPILFGPNMAITKSIWEKVRKDVCMDDKRVHEDIDISIHIARKGGKIFIDKSLVVPTSARRLYKAPWSFFIEYLIRLLRMTLDHRLLHKY</sequence>
<dbReference type="EMBL" id="MGAL01000044">
    <property type="protein sequence ID" value="OGK46254.1"/>
    <property type="molecule type" value="Genomic_DNA"/>
</dbReference>
<dbReference type="Gene3D" id="3.90.550.10">
    <property type="entry name" value="Spore Coat Polysaccharide Biosynthesis Protein SpsA, Chain A"/>
    <property type="match status" value="1"/>
</dbReference>
<accession>A0A1F7ISD1</accession>
<feature type="domain" description="Glycosyltransferase 2-like" evidence="4">
    <location>
        <begin position="4"/>
        <end position="127"/>
    </location>
</feature>
<dbReference type="Proteomes" id="UP000177141">
    <property type="component" value="Unassembled WGS sequence"/>
</dbReference>
<dbReference type="InterPro" id="IPR001173">
    <property type="entry name" value="Glyco_trans_2-like"/>
</dbReference>
<name>A0A1F7ISD1_9BACT</name>
<dbReference type="InterPro" id="IPR029044">
    <property type="entry name" value="Nucleotide-diphossugar_trans"/>
</dbReference>